<name>A0ABP4V7J2_9ACTN</name>
<feature type="domain" description="HTH luxR-type" evidence="6">
    <location>
        <begin position="149"/>
        <end position="214"/>
    </location>
</feature>
<dbReference type="EMBL" id="BAAANY010000043">
    <property type="protein sequence ID" value="GAA1719378.1"/>
    <property type="molecule type" value="Genomic_DNA"/>
</dbReference>
<dbReference type="Proteomes" id="UP001500618">
    <property type="component" value="Unassembled WGS sequence"/>
</dbReference>
<reference evidence="9" key="1">
    <citation type="journal article" date="2019" name="Int. J. Syst. Evol. Microbiol.">
        <title>The Global Catalogue of Microorganisms (GCM) 10K type strain sequencing project: providing services to taxonomists for standard genome sequencing and annotation.</title>
        <authorList>
            <consortium name="The Broad Institute Genomics Platform"/>
            <consortium name="The Broad Institute Genome Sequencing Center for Infectious Disease"/>
            <person name="Wu L."/>
            <person name="Ma J."/>
        </authorList>
    </citation>
    <scope>NUCLEOTIDE SEQUENCE [LARGE SCALE GENOMIC DNA]</scope>
    <source>
        <strain evidence="9">JCM 14718</strain>
    </source>
</reference>
<dbReference type="Gene3D" id="3.40.50.2300">
    <property type="match status" value="1"/>
</dbReference>
<evidence type="ECO:0000256" key="5">
    <source>
        <dbReference type="PROSITE-ProRule" id="PRU00169"/>
    </source>
</evidence>
<evidence type="ECO:0000313" key="8">
    <source>
        <dbReference type="EMBL" id="GAA1719378.1"/>
    </source>
</evidence>
<accession>A0ABP4V7J2</accession>
<dbReference type="CDD" id="cd17535">
    <property type="entry name" value="REC_NarL-like"/>
    <property type="match status" value="1"/>
</dbReference>
<dbReference type="InterPro" id="IPR000792">
    <property type="entry name" value="Tscrpt_reg_LuxR_C"/>
</dbReference>
<sequence>MTTRVVLVDDQELVRTGFRLILANTEDLEVVGEAADGIEAISTVARTAPDIVLMDIRMPGLDGVETTRRILARPEPPKVIILTTFDLDRYVYAGLRAGASGFLLKDTMASELIHAVRVIAAGEAVIAPTTTRRLLERFVDAMPASDPPAAAAVAALTNREREVLELIAYGLSNAAIGAKLFLTEGTVKAHVSRIFTKLGLPDRVHAVIFAYETGLIHPGMPSP</sequence>
<proteinExistence type="predicted"/>
<dbReference type="SMART" id="SM00421">
    <property type="entry name" value="HTH_LUXR"/>
    <property type="match status" value="1"/>
</dbReference>
<gene>
    <name evidence="8" type="ORF">GCM10009765_79690</name>
</gene>
<keyword evidence="4" id="KW-0804">Transcription</keyword>
<evidence type="ECO:0000256" key="4">
    <source>
        <dbReference type="ARBA" id="ARBA00023163"/>
    </source>
</evidence>
<feature type="domain" description="Response regulatory" evidence="7">
    <location>
        <begin position="4"/>
        <end position="120"/>
    </location>
</feature>
<dbReference type="InterPro" id="IPR016032">
    <property type="entry name" value="Sig_transdc_resp-reg_C-effctor"/>
</dbReference>
<dbReference type="SUPFAM" id="SSF52172">
    <property type="entry name" value="CheY-like"/>
    <property type="match status" value="1"/>
</dbReference>
<feature type="modified residue" description="4-aspartylphosphate" evidence="5">
    <location>
        <position position="55"/>
    </location>
</feature>
<dbReference type="PANTHER" id="PTHR43214:SF24">
    <property type="entry name" value="TRANSCRIPTIONAL REGULATORY PROTEIN NARL-RELATED"/>
    <property type="match status" value="1"/>
</dbReference>
<dbReference type="InterPro" id="IPR058245">
    <property type="entry name" value="NreC/VraR/RcsB-like_REC"/>
</dbReference>
<evidence type="ECO:0000259" key="6">
    <source>
        <dbReference type="PROSITE" id="PS50043"/>
    </source>
</evidence>
<keyword evidence="1 5" id="KW-0597">Phosphoprotein</keyword>
<dbReference type="PANTHER" id="PTHR43214">
    <property type="entry name" value="TWO-COMPONENT RESPONSE REGULATOR"/>
    <property type="match status" value="1"/>
</dbReference>
<evidence type="ECO:0000313" key="9">
    <source>
        <dbReference type="Proteomes" id="UP001500618"/>
    </source>
</evidence>
<organism evidence="8 9">
    <name type="scientific">Fodinicola feengrottensis</name>
    <dbReference type="NCBI Taxonomy" id="435914"/>
    <lineage>
        <taxon>Bacteria</taxon>
        <taxon>Bacillati</taxon>
        <taxon>Actinomycetota</taxon>
        <taxon>Actinomycetes</taxon>
        <taxon>Mycobacteriales</taxon>
        <taxon>Fodinicola</taxon>
    </lineage>
</organism>
<evidence type="ECO:0000256" key="1">
    <source>
        <dbReference type="ARBA" id="ARBA00022553"/>
    </source>
</evidence>
<dbReference type="InterPro" id="IPR001789">
    <property type="entry name" value="Sig_transdc_resp-reg_receiver"/>
</dbReference>
<dbReference type="SUPFAM" id="SSF46894">
    <property type="entry name" value="C-terminal effector domain of the bipartite response regulators"/>
    <property type="match status" value="1"/>
</dbReference>
<dbReference type="SMART" id="SM00448">
    <property type="entry name" value="REC"/>
    <property type="match status" value="1"/>
</dbReference>
<dbReference type="RefSeq" id="WP_344315177.1">
    <property type="nucleotide sequence ID" value="NZ_BAAANY010000043.1"/>
</dbReference>
<dbReference type="Pfam" id="PF00072">
    <property type="entry name" value="Response_reg"/>
    <property type="match status" value="1"/>
</dbReference>
<dbReference type="InterPro" id="IPR011006">
    <property type="entry name" value="CheY-like_superfamily"/>
</dbReference>
<evidence type="ECO:0000256" key="2">
    <source>
        <dbReference type="ARBA" id="ARBA00023015"/>
    </source>
</evidence>
<dbReference type="PROSITE" id="PS50043">
    <property type="entry name" value="HTH_LUXR_2"/>
    <property type="match status" value="1"/>
</dbReference>
<dbReference type="PROSITE" id="PS50110">
    <property type="entry name" value="RESPONSE_REGULATORY"/>
    <property type="match status" value="1"/>
</dbReference>
<dbReference type="InterPro" id="IPR039420">
    <property type="entry name" value="WalR-like"/>
</dbReference>
<keyword evidence="9" id="KW-1185">Reference proteome</keyword>
<evidence type="ECO:0000259" key="7">
    <source>
        <dbReference type="PROSITE" id="PS50110"/>
    </source>
</evidence>
<dbReference type="CDD" id="cd06170">
    <property type="entry name" value="LuxR_C_like"/>
    <property type="match status" value="1"/>
</dbReference>
<comment type="caution">
    <text evidence="8">The sequence shown here is derived from an EMBL/GenBank/DDBJ whole genome shotgun (WGS) entry which is preliminary data.</text>
</comment>
<dbReference type="Pfam" id="PF00196">
    <property type="entry name" value="GerE"/>
    <property type="match status" value="1"/>
</dbReference>
<dbReference type="PRINTS" id="PR00038">
    <property type="entry name" value="HTHLUXR"/>
</dbReference>
<keyword evidence="3" id="KW-0238">DNA-binding</keyword>
<protein>
    <submittedName>
        <fullName evidence="8">Response regulator transcription factor</fullName>
    </submittedName>
</protein>
<keyword evidence="2" id="KW-0805">Transcription regulation</keyword>
<dbReference type="PROSITE" id="PS00622">
    <property type="entry name" value="HTH_LUXR_1"/>
    <property type="match status" value="1"/>
</dbReference>
<evidence type="ECO:0000256" key="3">
    <source>
        <dbReference type="ARBA" id="ARBA00023125"/>
    </source>
</evidence>